<dbReference type="PRINTS" id="PR00111">
    <property type="entry name" value="ABHYDROLASE"/>
</dbReference>
<evidence type="ECO:0000256" key="1">
    <source>
        <dbReference type="ARBA" id="ARBA00022801"/>
    </source>
</evidence>
<dbReference type="Gene3D" id="3.40.50.1820">
    <property type="entry name" value="alpha/beta hydrolase"/>
    <property type="match status" value="1"/>
</dbReference>
<dbReference type="Proteomes" id="UP000782610">
    <property type="component" value="Unassembled WGS sequence"/>
</dbReference>
<dbReference type="InterPro" id="IPR050266">
    <property type="entry name" value="AB_hydrolase_sf"/>
</dbReference>
<dbReference type="InterPro" id="IPR029058">
    <property type="entry name" value="AB_hydrolase_fold"/>
</dbReference>
<evidence type="ECO:0000259" key="2">
    <source>
        <dbReference type="Pfam" id="PF00561"/>
    </source>
</evidence>
<dbReference type="GO" id="GO:0042952">
    <property type="term" value="P:beta-ketoadipate pathway"/>
    <property type="evidence" value="ECO:0007669"/>
    <property type="project" value="InterPro"/>
</dbReference>
<sequence length="272" mass="28938">MQFARLNDVTLHFQMIGSPESRPLLVFANSLGTDFRIWRDVVVRLAGEFSILTYDLRGHGLSDIGPMPCRIEDHAADLAGLLDLIGARQATIVGVSVGGMIAQALCASRPDLVRALVLCDTAARIGDDAFWNNRIAAIEANGIESIADAILGRWFTPAFRRAGNPAFAGYRNMLIRQPVAGYVATCAALRDADLTAAASAIGVPTLCVVGDSDGSTPPALVASLAKLIPDARFEIIEACGHLPCIEQPEALVGIMRAFFALTGMETISHVSH</sequence>
<dbReference type="NCBIfam" id="TIGR02427">
    <property type="entry name" value="protocat_pcaD"/>
    <property type="match status" value="1"/>
</dbReference>
<dbReference type="AlphaFoldDB" id="A0A933NWU5"/>
<name>A0A933NWU5_9HYPH</name>
<evidence type="ECO:0000313" key="4">
    <source>
        <dbReference type="Proteomes" id="UP000782610"/>
    </source>
</evidence>
<dbReference type="GO" id="GO:0016020">
    <property type="term" value="C:membrane"/>
    <property type="evidence" value="ECO:0007669"/>
    <property type="project" value="TreeGrafter"/>
</dbReference>
<dbReference type="SUPFAM" id="SSF53474">
    <property type="entry name" value="alpha/beta-Hydrolases"/>
    <property type="match status" value="1"/>
</dbReference>
<accession>A0A933NWU5</accession>
<dbReference type="InterPro" id="IPR026968">
    <property type="entry name" value="PcaD/CatD"/>
</dbReference>
<dbReference type="PANTHER" id="PTHR43798">
    <property type="entry name" value="MONOACYLGLYCEROL LIPASE"/>
    <property type="match status" value="1"/>
</dbReference>
<organism evidence="3 4">
    <name type="scientific">Devosia nanyangense</name>
    <dbReference type="NCBI Taxonomy" id="1228055"/>
    <lineage>
        <taxon>Bacteria</taxon>
        <taxon>Pseudomonadati</taxon>
        <taxon>Pseudomonadota</taxon>
        <taxon>Alphaproteobacteria</taxon>
        <taxon>Hyphomicrobiales</taxon>
        <taxon>Devosiaceae</taxon>
        <taxon>Devosia</taxon>
    </lineage>
</organism>
<comment type="caution">
    <text evidence="3">The sequence shown here is derived from an EMBL/GenBank/DDBJ whole genome shotgun (WGS) entry which is preliminary data.</text>
</comment>
<gene>
    <name evidence="3" type="primary">pcaD</name>
    <name evidence="3" type="ORF">HY834_10975</name>
</gene>
<proteinExistence type="predicted"/>
<dbReference type="EC" id="3.1.1.24" evidence="3"/>
<dbReference type="PANTHER" id="PTHR43798:SF31">
    <property type="entry name" value="AB HYDROLASE SUPERFAMILY PROTEIN YCLE"/>
    <property type="match status" value="1"/>
</dbReference>
<reference evidence="3" key="1">
    <citation type="submission" date="2020-07" db="EMBL/GenBank/DDBJ databases">
        <title>Huge and variable diversity of episymbiotic CPR bacteria and DPANN archaea in groundwater ecosystems.</title>
        <authorList>
            <person name="He C.Y."/>
            <person name="Keren R."/>
            <person name="Whittaker M."/>
            <person name="Farag I.F."/>
            <person name="Doudna J."/>
            <person name="Cate J.H.D."/>
            <person name="Banfield J.F."/>
        </authorList>
    </citation>
    <scope>NUCLEOTIDE SEQUENCE</scope>
    <source>
        <strain evidence="3">NC_groundwater_1586_Pr3_B-0.1um_66_15</strain>
    </source>
</reference>
<dbReference type="InterPro" id="IPR000073">
    <property type="entry name" value="AB_hydrolase_1"/>
</dbReference>
<feature type="domain" description="AB hydrolase-1" evidence="2">
    <location>
        <begin position="23"/>
        <end position="248"/>
    </location>
</feature>
<dbReference type="Pfam" id="PF00561">
    <property type="entry name" value="Abhydrolase_1"/>
    <property type="match status" value="1"/>
</dbReference>
<protein>
    <submittedName>
        <fullName evidence="3">3-oxoadipate enol-lactonase</fullName>
        <ecNumber evidence="3">3.1.1.24</ecNumber>
    </submittedName>
</protein>
<dbReference type="GO" id="GO:0047570">
    <property type="term" value="F:3-oxoadipate enol-lactonase activity"/>
    <property type="evidence" value="ECO:0007669"/>
    <property type="project" value="UniProtKB-EC"/>
</dbReference>
<keyword evidence="1 3" id="KW-0378">Hydrolase</keyword>
<evidence type="ECO:0000313" key="3">
    <source>
        <dbReference type="EMBL" id="MBI4922264.1"/>
    </source>
</evidence>
<dbReference type="EMBL" id="JACRAF010000029">
    <property type="protein sequence ID" value="MBI4922264.1"/>
    <property type="molecule type" value="Genomic_DNA"/>
</dbReference>